<evidence type="ECO:0000313" key="2">
    <source>
        <dbReference type="EnsemblMetazoa" id="HelroP173638"/>
    </source>
</evidence>
<keyword evidence="3" id="KW-1185">Reference proteome</keyword>
<sequence>MELEMNAVHFAQRCNLDPGLAPFFQSFNTSQISINIFEKPDYLHSSGDIVNYWLLNSTESSSKMLDVDNWLIGCGKSYCTHFKSSRKFYAYGDSLTVCYYYNGSLLLPLTNGYNLTECDGNATNLCGVTCVLINTDCSELESETCICRMFFWNNNNNNNNVDDAPLNKSILPEPKIIVHPYSHGVILTPKTEMAYEDETASPAAASTTKTIDPTTELHNFQIPCCTGCGAGKYEDPCLRFNLDCRELRNTPFTYGQPPCSGHLKTETETKNLPTHSALPIPHYMGHRPLFPHPLPPDPRDFIGCHTTVNDRTACCPGQNEPIRHNSGCY</sequence>
<dbReference type="EMBL" id="KB096633">
    <property type="protein sequence ID" value="ESO03348.1"/>
    <property type="molecule type" value="Genomic_DNA"/>
</dbReference>
<proteinExistence type="predicted"/>
<reference evidence="3" key="1">
    <citation type="submission" date="2012-12" db="EMBL/GenBank/DDBJ databases">
        <authorList>
            <person name="Hellsten U."/>
            <person name="Grimwood J."/>
            <person name="Chapman J.A."/>
            <person name="Shapiro H."/>
            <person name="Aerts A."/>
            <person name="Otillar R.P."/>
            <person name="Terry A.Y."/>
            <person name="Boore J.L."/>
            <person name="Simakov O."/>
            <person name="Marletaz F."/>
            <person name="Cho S.-J."/>
            <person name="Edsinger-Gonzales E."/>
            <person name="Havlak P."/>
            <person name="Kuo D.-H."/>
            <person name="Larsson T."/>
            <person name="Lv J."/>
            <person name="Arendt D."/>
            <person name="Savage R."/>
            <person name="Osoegawa K."/>
            <person name="de Jong P."/>
            <person name="Lindberg D.R."/>
            <person name="Seaver E.C."/>
            <person name="Weisblat D.A."/>
            <person name="Putnam N.H."/>
            <person name="Grigoriev I.V."/>
            <person name="Rokhsar D.S."/>
        </authorList>
    </citation>
    <scope>NUCLEOTIDE SEQUENCE</scope>
</reference>
<dbReference type="InParanoid" id="T1F729"/>
<reference evidence="1 3" key="2">
    <citation type="journal article" date="2013" name="Nature">
        <title>Insights into bilaterian evolution from three spiralian genomes.</title>
        <authorList>
            <person name="Simakov O."/>
            <person name="Marletaz F."/>
            <person name="Cho S.J."/>
            <person name="Edsinger-Gonzales E."/>
            <person name="Havlak P."/>
            <person name="Hellsten U."/>
            <person name="Kuo D.H."/>
            <person name="Larsson T."/>
            <person name="Lv J."/>
            <person name="Arendt D."/>
            <person name="Savage R."/>
            <person name="Osoegawa K."/>
            <person name="de Jong P."/>
            <person name="Grimwood J."/>
            <person name="Chapman J.A."/>
            <person name="Shapiro H."/>
            <person name="Aerts A."/>
            <person name="Otillar R.P."/>
            <person name="Terry A.Y."/>
            <person name="Boore J.L."/>
            <person name="Grigoriev I.V."/>
            <person name="Lindberg D.R."/>
            <person name="Seaver E.C."/>
            <person name="Weisblat D.A."/>
            <person name="Putnam N.H."/>
            <person name="Rokhsar D.S."/>
        </authorList>
    </citation>
    <scope>NUCLEOTIDE SEQUENCE</scope>
</reference>
<dbReference type="EnsemblMetazoa" id="HelroT173638">
    <property type="protein sequence ID" value="HelroP173638"/>
    <property type="gene ID" value="HelroG173638"/>
</dbReference>
<dbReference type="Proteomes" id="UP000015101">
    <property type="component" value="Unassembled WGS sequence"/>
</dbReference>
<dbReference type="HOGENOM" id="CLU_845391_0_0_1"/>
<reference evidence="2" key="3">
    <citation type="submission" date="2015-06" db="UniProtKB">
        <authorList>
            <consortium name="EnsemblMetazoa"/>
        </authorList>
    </citation>
    <scope>IDENTIFICATION</scope>
</reference>
<dbReference type="AlphaFoldDB" id="T1F729"/>
<gene>
    <name evidence="2" type="primary">20204628</name>
    <name evidence="1" type="ORF">HELRODRAFT_173638</name>
</gene>
<dbReference type="RefSeq" id="XP_009018496.1">
    <property type="nucleotide sequence ID" value="XM_009020248.1"/>
</dbReference>
<evidence type="ECO:0000313" key="3">
    <source>
        <dbReference type="Proteomes" id="UP000015101"/>
    </source>
</evidence>
<organism evidence="2 3">
    <name type="scientific">Helobdella robusta</name>
    <name type="common">Californian leech</name>
    <dbReference type="NCBI Taxonomy" id="6412"/>
    <lineage>
        <taxon>Eukaryota</taxon>
        <taxon>Metazoa</taxon>
        <taxon>Spiralia</taxon>
        <taxon>Lophotrochozoa</taxon>
        <taxon>Annelida</taxon>
        <taxon>Clitellata</taxon>
        <taxon>Hirudinea</taxon>
        <taxon>Rhynchobdellida</taxon>
        <taxon>Glossiphoniidae</taxon>
        <taxon>Helobdella</taxon>
    </lineage>
</organism>
<dbReference type="CTD" id="20204628"/>
<name>T1F729_HELRO</name>
<accession>T1F729</accession>
<dbReference type="KEGG" id="hro:HELRODRAFT_173638"/>
<dbReference type="GeneID" id="20204628"/>
<protein>
    <submittedName>
        <fullName evidence="1 2">Uncharacterized protein</fullName>
    </submittedName>
</protein>
<evidence type="ECO:0000313" key="1">
    <source>
        <dbReference type="EMBL" id="ESO03348.1"/>
    </source>
</evidence>
<dbReference type="EMBL" id="AMQM01004634">
    <property type="status" value="NOT_ANNOTATED_CDS"/>
    <property type="molecule type" value="Genomic_DNA"/>
</dbReference>